<reference evidence="1" key="1">
    <citation type="submission" date="2021-06" db="EMBL/GenBank/DDBJ databases">
        <authorList>
            <person name="Kallberg Y."/>
            <person name="Tangrot J."/>
            <person name="Rosling A."/>
        </authorList>
    </citation>
    <scope>NUCLEOTIDE SEQUENCE</scope>
    <source>
        <strain evidence="1">AU212A</strain>
    </source>
</reference>
<dbReference type="Proteomes" id="UP000789860">
    <property type="component" value="Unassembled WGS sequence"/>
</dbReference>
<comment type="caution">
    <text evidence="1">The sequence shown here is derived from an EMBL/GenBank/DDBJ whole genome shotgun (WGS) entry which is preliminary data.</text>
</comment>
<gene>
    <name evidence="1" type="ORF">SCALOS_LOCUS2792</name>
</gene>
<evidence type="ECO:0000313" key="1">
    <source>
        <dbReference type="EMBL" id="CAG8490057.1"/>
    </source>
</evidence>
<accession>A0ACA9KRW2</accession>
<organism evidence="1 2">
    <name type="scientific">Scutellospora calospora</name>
    <dbReference type="NCBI Taxonomy" id="85575"/>
    <lineage>
        <taxon>Eukaryota</taxon>
        <taxon>Fungi</taxon>
        <taxon>Fungi incertae sedis</taxon>
        <taxon>Mucoromycota</taxon>
        <taxon>Glomeromycotina</taxon>
        <taxon>Glomeromycetes</taxon>
        <taxon>Diversisporales</taxon>
        <taxon>Gigasporaceae</taxon>
        <taxon>Scutellospora</taxon>
    </lineage>
</organism>
<dbReference type="EMBL" id="CAJVPM010002648">
    <property type="protein sequence ID" value="CAG8490057.1"/>
    <property type="molecule type" value="Genomic_DNA"/>
</dbReference>
<name>A0ACA9KRW2_9GLOM</name>
<protein>
    <submittedName>
        <fullName evidence="1">4308_t:CDS:1</fullName>
    </submittedName>
</protein>
<sequence>SCNSLLEFKNHLTMVDRYILSRLSDTVTKCQLGFEKFELFEVTKAVKDFIVEDLCKIYLEFIKPILYENSGNIDTKQITLKVLETCLDTSLRLLHPFMPFITEELWQSLVERCDESIKLGIPESIMVSRYPKIADFKNQKDHIIEDDMKTVLSVIHAARSLRQRNNISLGIQLPFIIWSDDRDLLDDQGPIKKYFQDIKKFIKASEIRVIDNSLQKEYIKSLLMDSAVKLISENLKIYIPMSSILEIQKSTVDVKDSGKD</sequence>
<evidence type="ECO:0000313" key="2">
    <source>
        <dbReference type="Proteomes" id="UP000789860"/>
    </source>
</evidence>
<keyword evidence="2" id="KW-1185">Reference proteome</keyword>
<proteinExistence type="predicted"/>
<feature type="non-terminal residue" evidence="1">
    <location>
        <position position="1"/>
    </location>
</feature>